<feature type="transmembrane region" description="Helical" evidence="5">
    <location>
        <begin position="404"/>
        <end position="423"/>
    </location>
</feature>
<dbReference type="InterPro" id="IPR035906">
    <property type="entry name" value="MetI-like_sf"/>
</dbReference>
<evidence type="ECO:0000256" key="1">
    <source>
        <dbReference type="ARBA" id="ARBA00004651"/>
    </source>
</evidence>
<keyword evidence="3 5" id="KW-1133">Transmembrane helix</keyword>
<keyword evidence="5" id="KW-0813">Transport</keyword>
<evidence type="ECO:0000259" key="6">
    <source>
        <dbReference type="PROSITE" id="PS50928"/>
    </source>
</evidence>
<evidence type="ECO:0000313" key="7">
    <source>
        <dbReference type="EMBL" id="EXJ09693.1"/>
    </source>
</evidence>
<reference evidence="7 8" key="2">
    <citation type="journal article" date="2015" name="Syst. Appl. Microbiol.">
        <title>Nitrincola nitratireducens sp. nov. isolated from a haloalkaline crater lake.</title>
        <authorList>
            <person name="Singh A."/>
            <person name="Vaidya B."/>
            <person name="Tanuku N.R."/>
            <person name="Pinnaka A.K."/>
        </authorList>
    </citation>
    <scope>NUCLEOTIDE SEQUENCE [LARGE SCALE GENOMIC DNA]</scope>
    <source>
        <strain evidence="7 8">AK23</strain>
    </source>
</reference>
<comment type="subcellular location">
    <subcellularLocation>
        <location evidence="1 5">Cell membrane</location>
        <topology evidence="1 5">Multi-pass membrane protein</topology>
    </subcellularLocation>
</comment>
<feature type="transmembrane region" description="Helical" evidence="5">
    <location>
        <begin position="520"/>
        <end position="542"/>
    </location>
</feature>
<sequence length="553" mass="61836">MRPNPKPKQAKQSAFQTWRRCRDAVMSLMIRSSGYTVVISLLLMFVYLGYQVFPIFKPIQVTPIETERLSEEHRSSFQWHPVNLDPSALVYRLAENQRSLLTTTSDGGIQQWFWLMGDAGTPASFQKVHEFTSHRAPILALIPESQRRGFLSLDQQGHLAIHYAPTGETLWSGYLTDEPIKAYSLSSSNQILGVRLASGETRYWHLLNPHPQISITSLLHKVQYEGRNQAEWVWQSAPSAEYHDGKYSIVPLSIGTLKAAFFAMLFAMPLAIMGAVYTAYFMPTRLRNWIKPSVELMEALPTVVIGFIAGIYLAPLIEAYLVQVLFGLIALPLYLVLLSWLWSILPDSTHYRLKSSLWVLLIPALVAFVWALPYASSLFESWVFAQDLRQWLAHHNIDYAQRNGLVIGIAMGFAIIPTIFSLAEDALSSVPKHLTEGALALGATPWQSLQGVILPTASAGIFSAIIIGFGRALGETMILLMASGNTPLVNMNLFEGMRSLSANIAMELPEAQAGSTHYRVLLLSVLILFVFTFVLNTLAALIRQGLKKRYQQL</sequence>
<feature type="transmembrane region" description="Helical" evidence="5">
    <location>
        <begin position="294"/>
        <end position="314"/>
    </location>
</feature>
<keyword evidence="8" id="KW-1185">Reference proteome</keyword>
<gene>
    <name evidence="7" type="primary">pstC_1</name>
    <name evidence="7" type="ORF">D791_03365</name>
</gene>
<evidence type="ECO:0000256" key="3">
    <source>
        <dbReference type="ARBA" id="ARBA00022989"/>
    </source>
</evidence>
<feature type="transmembrane region" description="Helical" evidence="5">
    <location>
        <begin position="452"/>
        <end position="473"/>
    </location>
</feature>
<dbReference type="OrthoDB" id="9785113at2"/>
<comment type="similarity">
    <text evidence="5">Belongs to the binding-protein-dependent transport system permease family.</text>
</comment>
<organism evidence="7 8">
    <name type="scientific">Nitrincola nitratireducens</name>
    <dbReference type="NCBI Taxonomy" id="1229521"/>
    <lineage>
        <taxon>Bacteria</taxon>
        <taxon>Pseudomonadati</taxon>
        <taxon>Pseudomonadota</taxon>
        <taxon>Gammaproteobacteria</taxon>
        <taxon>Oceanospirillales</taxon>
        <taxon>Oceanospirillaceae</taxon>
        <taxon>Nitrincola</taxon>
    </lineage>
</organism>
<proteinExistence type="inferred from homology"/>
<dbReference type="AlphaFoldDB" id="W9UR48"/>
<dbReference type="CDD" id="cd06261">
    <property type="entry name" value="TM_PBP2"/>
    <property type="match status" value="1"/>
</dbReference>
<dbReference type="GO" id="GO:0005886">
    <property type="term" value="C:plasma membrane"/>
    <property type="evidence" value="ECO:0007669"/>
    <property type="project" value="UniProtKB-SubCell"/>
</dbReference>
<dbReference type="Proteomes" id="UP000019464">
    <property type="component" value="Unassembled WGS sequence"/>
</dbReference>
<accession>W9UR48</accession>
<feature type="transmembrane region" description="Helical" evidence="5">
    <location>
        <begin position="320"/>
        <end position="345"/>
    </location>
</feature>
<dbReference type="STRING" id="1229521.D791_03365"/>
<protein>
    <submittedName>
        <fullName evidence="7">Phosphate transport system permease protein pstC</fullName>
    </submittedName>
</protein>
<feature type="transmembrane region" description="Helical" evidence="5">
    <location>
        <begin position="28"/>
        <end position="50"/>
    </location>
</feature>
<dbReference type="RefSeq" id="WP_051514601.1">
    <property type="nucleotide sequence ID" value="NZ_AONB01000021.1"/>
</dbReference>
<evidence type="ECO:0000256" key="2">
    <source>
        <dbReference type="ARBA" id="ARBA00022692"/>
    </source>
</evidence>
<dbReference type="SUPFAM" id="SSF161098">
    <property type="entry name" value="MetI-like"/>
    <property type="match status" value="2"/>
</dbReference>
<dbReference type="SUPFAM" id="SSF50978">
    <property type="entry name" value="WD40 repeat-like"/>
    <property type="match status" value="1"/>
</dbReference>
<comment type="caution">
    <text evidence="7">The sequence shown here is derived from an EMBL/GenBank/DDBJ whole genome shotgun (WGS) entry which is preliminary data.</text>
</comment>
<name>W9UR48_9GAMM</name>
<dbReference type="PATRIC" id="fig|1229521.3.peg.3399"/>
<dbReference type="Gene3D" id="1.10.3720.10">
    <property type="entry name" value="MetI-like"/>
    <property type="match status" value="1"/>
</dbReference>
<dbReference type="InterPro" id="IPR036322">
    <property type="entry name" value="WD40_repeat_dom_sf"/>
</dbReference>
<evidence type="ECO:0000256" key="5">
    <source>
        <dbReference type="RuleBase" id="RU363032"/>
    </source>
</evidence>
<dbReference type="InterPro" id="IPR000515">
    <property type="entry name" value="MetI-like"/>
</dbReference>
<keyword evidence="4 5" id="KW-0472">Membrane</keyword>
<dbReference type="PANTHER" id="PTHR42727">
    <property type="entry name" value="PHOSPHATE TRANSPORT SYSTEM PERMEASE PROTEIN"/>
    <property type="match status" value="1"/>
</dbReference>
<feature type="transmembrane region" description="Helical" evidence="5">
    <location>
        <begin position="357"/>
        <end position="384"/>
    </location>
</feature>
<evidence type="ECO:0000256" key="4">
    <source>
        <dbReference type="ARBA" id="ARBA00023136"/>
    </source>
</evidence>
<evidence type="ECO:0000313" key="8">
    <source>
        <dbReference type="Proteomes" id="UP000019464"/>
    </source>
</evidence>
<feature type="domain" description="ABC transmembrane type-1" evidence="6">
    <location>
        <begin position="253"/>
        <end position="539"/>
    </location>
</feature>
<reference evidence="8" key="1">
    <citation type="submission" date="2012-11" db="EMBL/GenBank/DDBJ databases">
        <authorList>
            <person name="Singh A."/>
            <person name="Pinnaka A.K."/>
            <person name="Vaidya B."/>
        </authorList>
    </citation>
    <scope>NUCLEOTIDE SEQUENCE [LARGE SCALE GENOMIC DNA]</scope>
    <source>
        <strain evidence="8">AK23</strain>
    </source>
</reference>
<dbReference type="Pfam" id="PF00528">
    <property type="entry name" value="BPD_transp_1"/>
    <property type="match status" value="1"/>
</dbReference>
<dbReference type="PROSITE" id="PS50928">
    <property type="entry name" value="ABC_TM1"/>
    <property type="match status" value="1"/>
</dbReference>
<dbReference type="GO" id="GO:0055085">
    <property type="term" value="P:transmembrane transport"/>
    <property type="evidence" value="ECO:0007669"/>
    <property type="project" value="InterPro"/>
</dbReference>
<dbReference type="PANTHER" id="PTHR42727:SF1">
    <property type="entry name" value="PHOSPHATE TRANSPORT SYSTEM PERMEASE"/>
    <property type="match status" value="1"/>
</dbReference>
<dbReference type="EMBL" id="AONB01000021">
    <property type="protein sequence ID" value="EXJ09693.1"/>
    <property type="molecule type" value="Genomic_DNA"/>
</dbReference>
<feature type="transmembrane region" description="Helical" evidence="5">
    <location>
        <begin position="259"/>
        <end position="282"/>
    </location>
</feature>
<keyword evidence="2 5" id="KW-0812">Transmembrane</keyword>